<evidence type="ECO:0000256" key="2">
    <source>
        <dbReference type="ARBA" id="ARBA00002933"/>
    </source>
</evidence>
<keyword evidence="9 17" id="KW-0378">Hydrolase</keyword>
<dbReference type="CDD" id="cd03431">
    <property type="entry name" value="NUDIX_DNA_Glycosylase_C-MutY"/>
    <property type="match status" value="1"/>
</dbReference>
<dbReference type="InterPro" id="IPR011257">
    <property type="entry name" value="DNA_glycosylase"/>
</dbReference>
<comment type="cofactor">
    <cofactor evidence="14">
        <name>[4Fe-4S] cluster</name>
        <dbReference type="ChEBI" id="CHEBI:49883"/>
    </cofactor>
    <text evidence="14">Binds 1 [4Fe-4S] cluster.</text>
</comment>
<dbReference type="EMBL" id="JBHLUN010000010">
    <property type="protein sequence ID" value="MFC0409729.1"/>
    <property type="molecule type" value="Genomic_DNA"/>
</dbReference>
<keyword evidence="10 14" id="KW-0408">Iron</keyword>
<evidence type="ECO:0000256" key="12">
    <source>
        <dbReference type="ARBA" id="ARBA00023204"/>
    </source>
</evidence>
<dbReference type="InterPro" id="IPR023170">
    <property type="entry name" value="HhH_base_excis_C"/>
</dbReference>
<protein>
    <recommendedName>
        <fullName evidence="5 14">Adenine DNA glycosylase</fullName>
        <ecNumber evidence="4 14">3.2.2.31</ecNumber>
    </recommendedName>
</protein>
<dbReference type="GO" id="GO:0016798">
    <property type="term" value="F:hydrolase activity, acting on glycosyl bonds"/>
    <property type="evidence" value="ECO:0007669"/>
    <property type="project" value="UniProtKB-KW"/>
</dbReference>
<sequence>MHPPASELLGWYDRHRRVMPWRGARDPYRIWLSEVMLQQTTVAAVEPRYRRFLDRFPDVEALAAAPWEAVAAEWAGLGYYARARNLHAAARAVVARGGFPGDEAGLRALPGIGAYTAAAVAAIAFNQPAVPVDGNVERVTARVFDVRDPLPGSRARLAVLARGFLDQALVRERPGDFAQALFDLGATLCTPRRPACALCPWNAHCAARAAGVQDSLPAKAPKAARAQRFGLHFLLRDREGRMLLRQRPPSGLLGGMAEIPGTPWRLETPWTLAEALPQAPVAAAWRLLPGTAQHGFTHMELLMRLAVAEASVAAPPGCFWLPAEEARATLPTAMRRLLALAEGGAGARDDAGANGPLLAEPASPVAPSGETTAPAARRGGRTRRTA</sequence>
<dbReference type="InterPro" id="IPR004035">
    <property type="entry name" value="Endouclease-III_FeS-bd_BS"/>
</dbReference>
<dbReference type="Proteomes" id="UP001589865">
    <property type="component" value="Unassembled WGS sequence"/>
</dbReference>
<dbReference type="PROSITE" id="PS01155">
    <property type="entry name" value="ENDONUCLEASE_III_2"/>
    <property type="match status" value="1"/>
</dbReference>
<feature type="domain" description="HhH-GPD" evidence="16">
    <location>
        <begin position="36"/>
        <end position="187"/>
    </location>
</feature>
<evidence type="ECO:0000256" key="8">
    <source>
        <dbReference type="ARBA" id="ARBA00022763"/>
    </source>
</evidence>
<evidence type="ECO:0000256" key="15">
    <source>
        <dbReference type="SAM" id="MobiDB-lite"/>
    </source>
</evidence>
<dbReference type="InterPro" id="IPR003651">
    <property type="entry name" value="Endonuclease3_FeS-loop_motif"/>
</dbReference>
<gene>
    <name evidence="17" type="ORF">ACFFGY_15865</name>
</gene>
<keyword evidence="7" id="KW-0479">Metal-binding</keyword>
<dbReference type="RefSeq" id="WP_377045474.1">
    <property type="nucleotide sequence ID" value="NZ_JBHLUN010000010.1"/>
</dbReference>
<evidence type="ECO:0000259" key="16">
    <source>
        <dbReference type="SMART" id="SM00478"/>
    </source>
</evidence>
<dbReference type="InterPro" id="IPR044298">
    <property type="entry name" value="MIG/MutY"/>
</dbReference>
<keyword evidence="6" id="KW-0004">4Fe-4S</keyword>
<organism evidence="17 18">
    <name type="scientific">Roseomonas elaeocarpi</name>
    <dbReference type="NCBI Taxonomy" id="907779"/>
    <lineage>
        <taxon>Bacteria</taxon>
        <taxon>Pseudomonadati</taxon>
        <taxon>Pseudomonadota</taxon>
        <taxon>Alphaproteobacteria</taxon>
        <taxon>Acetobacterales</taxon>
        <taxon>Roseomonadaceae</taxon>
        <taxon>Roseomonas</taxon>
    </lineage>
</organism>
<comment type="similarity">
    <text evidence="3 14">Belongs to the Nth/MutY family.</text>
</comment>
<dbReference type="InterPro" id="IPR015797">
    <property type="entry name" value="NUDIX_hydrolase-like_dom_sf"/>
</dbReference>
<evidence type="ECO:0000256" key="13">
    <source>
        <dbReference type="ARBA" id="ARBA00023295"/>
    </source>
</evidence>
<feature type="region of interest" description="Disordered" evidence="15">
    <location>
        <begin position="346"/>
        <end position="386"/>
    </location>
</feature>
<comment type="caution">
    <text evidence="17">The sequence shown here is derived from an EMBL/GenBank/DDBJ whole genome shotgun (WGS) entry which is preliminary data.</text>
</comment>
<keyword evidence="8 14" id="KW-0227">DNA damage</keyword>
<dbReference type="InterPro" id="IPR003265">
    <property type="entry name" value="HhH-GPD_domain"/>
</dbReference>
<keyword evidence="13 14" id="KW-0326">Glycosidase</keyword>
<dbReference type="EC" id="3.2.2.31" evidence="4 14"/>
<evidence type="ECO:0000256" key="1">
    <source>
        <dbReference type="ARBA" id="ARBA00000843"/>
    </source>
</evidence>
<evidence type="ECO:0000256" key="9">
    <source>
        <dbReference type="ARBA" id="ARBA00022801"/>
    </source>
</evidence>
<dbReference type="InterPro" id="IPR004036">
    <property type="entry name" value="Endonuclease-III-like_CS2"/>
</dbReference>
<accession>A0ABV6JVG8</accession>
<evidence type="ECO:0000256" key="14">
    <source>
        <dbReference type="RuleBase" id="RU365096"/>
    </source>
</evidence>
<comment type="function">
    <text evidence="2">Adenine glycosylase active on G-A mispairs. MutY also corrects error-prone DNA synthesis past GO lesions which are due to the oxidatively damaged form of guanine: 7,8-dihydro-8-oxoguanine (8-oxo-dGTP).</text>
</comment>
<keyword evidence="12" id="KW-0234">DNA repair</keyword>
<dbReference type="SMART" id="SM00478">
    <property type="entry name" value="ENDO3c"/>
    <property type="match status" value="1"/>
</dbReference>
<dbReference type="Gene3D" id="3.90.79.10">
    <property type="entry name" value="Nucleoside Triphosphate Pyrophosphohydrolase"/>
    <property type="match status" value="1"/>
</dbReference>
<dbReference type="PROSITE" id="PS00764">
    <property type="entry name" value="ENDONUCLEASE_III_1"/>
    <property type="match status" value="1"/>
</dbReference>
<evidence type="ECO:0000313" key="18">
    <source>
        <dbReference type="Proteomes" id="UP001589865"/>
    </source>
</evidence>
<dbReference type="CDD" id="cd00056">
    <property type="entry name" value="ENDO3c"/>
    <property type="match status" value="1"/>
</dbReference>
<dbReference type="SUPFAM" id="SSF55811">
    <property type="entry name" value="Nudix"/>
    <property type="match status" value="1"/>
</dbReference>
<proteinExistence type="inferred from homology"/>
<dbReference type="SUPFAM" id="SSF48150">
    <property type="entry name" value="DNA-glycosylase"/>
    <property type="match status" value="1"/>
</dbReference>
<evidence type="ECO:0000256" key="10">
    <source>
        <dbReference type="ARBA" id="ARBA00023004"/>
    </source>
</evidence>
<comment type="catalytic activity">
    <reaction evidence="1 14">
        <text>Hydrolyzes free adenine bases from 7,8-dihydro-8-oxoguanine:adenine mismatched double-stranded DNA, leaving an apurinic site.</text>
        <dbReference type="EC" id="3.2.2.31"/>
    </reaction>
</comment>
<dbReference type="PANTHER" id="PTHR42944">
    <property type="entry name" value="ADENINE DNA GLYCOSYLASE"/>
    <property type="match status" value="1"/>
</dbReference>
<evidence type="ECO:0000256" key="4">
    <source>
        <dbReference type="ARBA" id="ARBA00012045"/>
    </source>
</evidence>
<dbReference type="Gene3D" id="1.10.1670.10">
    <property type="entry name" value="Helix-hairpin-Helix base-excision DNA repair enzymes (C-terminal)"/>
    <property type="match status" value="1"/>
</dbReference>
<keyword evidence="11" id="KW-0411">Iron-sulfur</keyword>
<name>A0ABV6JVG8_9PROT</name>
<evidence type="ECO:0000256" key="3">
    <source>
        <dbReference type="ARBA" id="ARBA00008343"/>
    </source>
</evidence>
<evidence type="ECO:0000256" key="7">
    <source>
        <dbReference type="ARBA" id="ARBA00022723"/>
    </source>
</evidence>
<evidence type="ECO:0000256" key="6">
    <source>
        <dbReference type="ARBA" id="ARBA00022485"/>
    </source>
</evidence>
<dbReference type="InterPro" id="IPR029119">
    <property type="entry name" value="MutY_C"/>
</dbReference>
<dbReference type="Gene3D" id="1.10.340.30">
    <property type="entry name" value="Hypothetical protein, domain 2"/>
    <property type="match status" value="1"/>
</dbReference>
<dbReference type="Pfam" id="PF10576">
    <property type="entry name" value="EndIII_4Fe-2S"/>
    <property type="match status" value="1"/>
</dbReference>
<dbReference type="PANTHER" id="PTHR42944:SF1">
    <property type="entry name" value="ADENINE DNA GLYCOSYLASE"/>
    <property type="match status" value="1"/>
</dbReference>
<evidence type="ECO:0000256" key="5">
    <source>
        <dbReference type="ARBA" id="ARBA00022023"/>
    </source>
</evidence>
<keyword evidence="18" id="KW-1185">Reference proteome</keyword>
<reference evidence="17 18" key="1">
    <citation type="submission" date="2024-09" db="EMBL/GenBank/DDBJ databases">
        <authorList>
            <person name="Sun Q."/>
            <person name="Mori K."/>
        </authorList>
    </citation>
    <scope>NUCLEOTIDE SEQUENCE [LARGE SCALE GENOMIC DNA]</scope>
    <source>
        <strain evidence="17 18">TBRC 5777</strain>
    </source>
</reference>
<evidence type="ECO:0000313" key="17">
    <source>
        <dbReference type="EMBL" id="MFC0409729.1"/>
    </source>
</evidence>
<dbReference type="Pfam" id="PF00730">
    <property type="entry name" value="HhH-GPD"/>
    <property type="match status" value="1"/>
</dbReference>
<evidence type="ECO:0000256" key="11">
    <source>
        <dbReference type="ARBA" id="ARBA00023014"/>
    </source>
</evidence>
<dbReference type="Pfam" id="PF14815">
    <property type="entry name" value="NUDIX_4"/>
    <property type="match status" value="1"/>
</dbReference>